<evidence type="ECO:0000313" key="7">
    <source>
        <dbReference type="Proteomes" id="UP001054889"/>
    </source>
</evidence>
<evidence type="ECO:0000259" key="5">
    <source>
        <dbReference type="Pfam" id="PF08263"/>
    </source>
</evidence>
<keyword evidence="2 4" id="KW-0732">Signal</keyword>
<evidence type="ECO:0000256" key="4">
    <source>
        <dbReference type="SAM" id="SignalP"/>
    </source>
</evidence>
<evidence type="ECO:0000256" key="2">
    <source>
        <dbReference type="ARBA" id="ARBA00022729"/>
    </source>
</evidence>
<feature type="domain" description="Leucine-rich repeat-containing N-terminal plant-type" evidence="5">
    <location>
        <begin position="30"/>
        <end position="68"/>
    </location>
</feature>
<reference evidence="6" key="2">
    <citation type="submission" date="2021-12" db="EMBL/GenBank/DDBJ databases">
        <title>Resequencing data analysis of finger millet.</title>
        <authorList>
            <person name="Hatakeyama M."/>
            <person name="Aluri S."/>
            <person name="Balachadran M.T."/>
            <person name="Sivarajan S.R."/>
            <person name="Poveda L."/>
            <person name="Shimizu-Inatsugi R."/>
            <person name="Schlapbach R."/>
            <person name="Sreeman S.M."/>
            <person name="Shimizu K.K."/>
        </authorList>
    </citation>
    <scope>NUCLEOTIDE SEQUENCE</scope>
</reference>
<organism evidence="6 7">
    <name type="scientific">Eleusine coracana subsp. coracana</name>
    <dbReference type="NCBI Taxonomy" id="191504"/>
    <lineage>
        <taxon>Eukaryota</taxon>
        <taxon>Viridiplantae</taxon>
        <taxon>Streptophyta</taxon>
        <taxon>Embryophyta</taxon>
        <taxon>Tracheophyta</taxon>
        <taxon>Spermatophyta</taxon>
        <taxon>Magnoliopsida</taxon>
        <taxon>Liliopsida</taxon>
        <taxon>Poales</taxon>
        <taxon>Poaceae</taxon>
        <taxon>PACMAD clade</taxon>
        <taxon>Chloridoideae</taxon>
        <taxon>Cynodonteae</taxon>
        <taxon>Eleusininae</taxon>
        <taxon>Eleusine</taxon>
    </lineage>
</organism>
<dbReference type="EMBL" id="BQKI01000071">
    <property type="protein sequence ID" value="GJN14788.1"/>
    <property type="molecule type" value="Genomic_DNA"/>
</dbReference>
<protein>
    <recommendedName>
        <fullName evidence="5">Leucine-rich repeat-containing N-terminal plant-type domain-containing protein</fullName>
    </recommendedName>
</protein>
<name>A0AAV5DUY5_ELECO</name>
<gene>
    <name evidence="6" type="primary">gb01647</name>
    <name evidence="6" type="ORF">PR202_gb01647</name>
</gene>
<dbReference type="SUPFAM" id="SSF52058">
    <property type="entry name" value="L domain-like"/>
    <property type="match status" value="1"/>
</dbReference>
<keyword evidence="7" id="KW-1185">Reference proteome</keyword>
<dbReference type="Pfam" id="PF08263">
    <property type="entry name" value="LRRNT_2"/>
    <property type="match status" value="1"/>
</dbReference>
<comment type="caution">
    <text evidence="6">The sequence shown here is derived from an EMBL/GenBank/DDBJ whole genome shotgun (WGS) entry which is preliminary data.</text>
</comment>
<evidence type="ECO:0000256" key="3">
    <source>
        <dbReference type="ARBA" id="ARBA00022737"/>
    </source>
</evidence>
<feature type="signal peptide" evidence="4">
    <location>
        <begin position="1"/>
        <end position="29"/>
    </location>
</feature>
<accession>A0AAV5DUY5</accession>
<proteinExistence type="predicted"/>
<feature type="chain" id="PRO_5043495566" description="Leucine-rich repeat-containing N-terminal plant-type domain-containing protein" evidence="4">
    <location>
        <begin position="30"/>
        <end position="100"/>
    </location>
</feature>
<evidence type="ECO:0000256" key="1">
    <source>
        <dbReference type="ARBA" id="ARBA00022614"/>
    </source>
</evidence>
<keyword evidence="3" id="KW-0677">Repeat</keyword>
<dbReference type="InterPro" id="IPR032675">
    <property type="entry name" value="LRR_dom_sf"/>
</dbReference>
<dbReference type="Proteomes" id="UP001054889">
    <property type="component" value="Unassembled WGS sequence"/>
</dbReference>
<dbReference type="PANTHER" id="PTHR47988">
    <property type="entry name" value="SOMATIC EMBRYOGENESIS RECEPTOR KINASE 1"/>
    <property type="match status" value="1"/>
</dbReference>
<dbReference type="InterPro" id="IPR013210">
    <property type="entry name" value="LRR_N_plant-typ"/>
</dbReference>
<sequence length="100" mass="10850">MVTGTLSLTATAAILVAVALTSLAPPAAANDESKALLAFRNGFEDPHGILDWVPNMVDPCTWVRVECNDDNRVTQLQLRDLNLSGRLAPELGTLEKLQYM</sequence>
<keyword evidence="1" id="KW-0433">Leucine-rich repeat</keyword>
<reference evidence="6" key="1">
    <citation type="journal article" date="2018" name="DNA Res.">
        <title>Multiple hybrid de novo genome assembly of finger millet, an orphan allotetraploid crop.</title>
        <authorList>
            <person name="Hatakeyama M."/>
            <person name="Aluri S."/>
            <person name="Balachadran M.T."/>
            <person name="Sivarajan S.R."/>
            <person name="Patrignani A."/>
            <person name="Gruter S."/>
            <person name="Poveda L."/>
            <person name="Shimizu-Inatsugi R."/>
            <person name="Baeten J."/>
            <person name="Francoijs K.J."/>
            <person name="Nataraja K.N."/>
            <person name="Reddy Y.A.N."/>
            <person name="Phadnis S."/>
            <person name="Ravikumar R.L."/>
            <person name="Schlapbach R."/>
            <person name="Sreeman S.M."/>
            <person name="Shimizu K.K."/>
        </authorList>
    </citation>
    <scope>NUCLEOTIDE SEQUENCE</scope>
</reference>
<dbReference type="AlphaFoldDB" id="A0AAV5DUY5"/>
<evidence type="ECO:0000313" key="6">
    <source>
        <dbReference type="EMBL" id="GJN14788.1"/>
    </source>
</evidence>
<dbReference type="Gene3D" id="3.80.10.10">
    <property type="entry name" value="Ribonuclease Inhibitor"/>
    <property type="match status" value="1"/>
</dbReference>